<keyword evidence="3" id="KW-1185">Reference proteome</keyword>
<sequence length="175" mass="18432">MPTLHASPLRIPGALPAKEPPLKRRRLSPADDGHGQSYVSSAPMYDVTAIESTPPISPKTTKLLSCTSCHRALSAKSGQMVSCASAAPPSYPPTPLLSNSPTPPATPAPSPRRAALSLSNTNMNATSTPIAIGRRKFREVDEHDGPKDAEAKIEEGWIAGCGKIVCRGCCIEIPQ</sequence>
<feature type="non-terminal residue" evidence="2">
    <location>
        <position position="175"/>
    </location>
</feature>
<evidence type="ECO:0000313" key="3">
    <source>
        <dbReference type="Proteomes" id="UP000298061"/>
    </source>
</evidence>
<protein>
    <submittedName>
        <fullName evidence="2">Uncharacterized protein</fullName>
    </submittedName>
</protein>
<accession>A0A4Y9ZHV8</accession>
<dbReference type="AlphaFoldDB" id="A0A4Y9ZHV8"/>
<reference evidence="2 3" key="1">
    <citation type="submission" date="2019-02" db="EMBL/GenBank/DDBJ databases">
        <title>Genome sequencing of the rare red list fungi Hericium alpestre (H. flagellum).</title>
        <authorList>
            <person name="Buettner E."/>
            <person name="Kellner H."/>
        </authorList>
    </citation>
    <scope>NUCLEOTIDE SEQUENCE [LARGE SCALE GENOMIC DNA]</scope>
    <source>
        <strain evidence="2 3">DSM 108284</strain>
    </source>
</reference>
<proteinExistence type="predicted"/>
<feature type="region of interest" description="Disordered" evidence="1">
    <location>
        <begin position="83"/>
        <end position="114"/>
    </location>
</feature>
<evidence type="ECO:0000256" key="1">
    <source>
        <dbReference type="SAM" id="MobiDB-lite"/>
    </source>
</evidence>
<feature type="compositionally biased region" description="Pro residues" evidence="1">
    <location>
        <begin position="89"/>
        <end position="110"/>
    </location>
</feature>
<gene>
    <name evidence="2" type="ORF">EWM64_g10240</name>
</gene>
<dbReference type="OrthoDB" id="3240925at2759"/>
<organism evidence="2 3">
    <name type="scientific">Hericium alpestre</name>
    <dbReference type="NCBI Taxonomy" id="135208"/>
    <lineage>
        <taxon>Eukaryota</taxon>
        <taxon>Fungi</taxon>
        <taxon>Dikarya</taxon>
        <taxon>Basidiomycota</taxon>
        <taxon>Agaricomycotina</taxon>
        <taxon>Agaricomycetes</taxon>
        <taxon>Russulales</taxon>
        <taxon>Hericiaceae</taxon>
        <taxon>Hericium</taxon>
    </lineage>
</organism>
<comment type="caution">
    <text evidence="2">The sequence shown here is derived from an EMBL/GenBank/DDBJ whole genome shotgun (WGS) entry which is preliminary data.</text>
</comment>
<name>A0A4Y9ZHV8_9AGAM</name>
<feature type="region of interest" description="Disordered" evidence="1">
    <location>
        <begin position="1"/>
        <end position="39"/>
    </location>
</feature>
<dbReference type="EMBL" id="SFCI01002563">
    <property type="protein sequence ID" value="TFY73770.1"/>
    <property type="molecule type" value="Genomic_DNA"/>
</dbReference>
<evidence type="ECO:0000313" key="2">
    <source>
        <dbReference type="EMBL" id="TFY73770.1"/>
    </source>
</evidence>
<dbReference type="Proteomes" id="UP000298061">
    <property type="component" value="Unassembled WGS sequence"/>
</dbReference>